<protein>
    <submittedName>
        <fullName evidence="5">Patatin-like protein</fullName>
    </submittedName>
</protein>
<keyword evidence="3" id="KW-0812">Transmembrane</keyword>
<keyword evidence="6" id="KW-1185">Reference proteome</keyword>
<evidence type="ECO:0000256" key="1">
    <source>
        <dbReference type="ARBA" id="ARBA00023098"/>
    </source>
</evidence>
<comment type="caution">
    <text evidence="2">Lacks conserved residue(s) required for the propagation of feature annotation.</text>
</comment>
<feature type="transmembrane region" description="Helical" evidence="3">
    <location>
        <begin position="908"/>
        <end position="927"/>
    </location>
</feature>
<feature type="short sequence motif" description="GXSXG" evidence="2">
    <location>
        <begin position="64"/>
        <end position="68"/>
    </location>
</feature>
<dbReference type="Gene3D" id="3.40.1090.10">
    <property type="entry name" value="Cytosolic phospholipase A2 catalytic domain"/>
    <property type="match status" value="2"/>
</dbReference>
<dbReference type="RefSeq" id="WP_284921039.1">
    <property type="nucleotide sequence ID" value="NZ_CP126980.1"/>
</dbReference>
<dbReference type="InterPro" id="IPR019894">
    <property type="entry name" value="Patatin-related_protein"/>
</dbReference>
<dbReference type="InterPro" id="IPR024282">
    <property type="entry name" value="DUF3376"/>
</dbReference>
<dbReference type="Pfam" id="PF01734">
    <property type="entry name" value="Patatin"/>
    <property type="match status" value="1"/>
</dbReference>
<feature type="active site" description="Proton acceptor" evidence="2">
    <location>
        <position position="256"/>
    </location>
</feature>
<feature type="short sequence motif" description="DGA/G" evidence="2">
    <location>
        <begin position="256"/>
        <end position="258"/>
    </location>
</feature>
<dbReference type="PROSITE" id="PS51635">
    <property type="entry name" value="PNPLA"/>
    <property type="match status" value="1"/>
</dbReference>
<reference evidence="5 6" key="1">
    <citation type="submission" date="2023-06" db="EMBL/GenBank/DDBJ databases">
        <authorList>
            <person name="Yushchuk O."/>
            <person name="Binda E."/>
            <person name="Ruckert-Reed C."/>
            <person name="Fedorenko V."/>
            <person name="Kalinowski J."/>
            <person name="Marinelli F."/>
        </authorList>
    </citation>
    <scope>NUCLEOTIDE SEQUENCE [LARGE SCALE GENOMIC DNA]</scope>
    <source>
        <strain evidence="5 6">NRRL 3884</strain>
    </source>
</reference>
<name>A0ABY8WRI3_9ACTN</name>
<evidence type="ECO:0000256" key="3">
    <source>
        <dbReference type="SAM" id="Phobius"/>
    </source>
</evidence>
<organism evidence="5 6">
    <name type="scientific">Actinoplanes oblitus</name>
    <dbReference type="NCBI Taxonomy" id="3040509"/>
    <lineage>
        <taxon>Bacteria</taxon>
        <taxon>Bacillati</taxon>
        <taxon>Actinomycetota</taxon>
        <taxon>Actinomycetes</taxon>
        <taxon>Micromonosporales</taxon>
        <taxon>Micromonosporaceae</taxon>
        <taxon>Actinoplanes</taxon>
    </lineage>
</organism>
<evidence type="ECO:0000256" key="2">
    <source>
        <dbReference type="PROSITE-ProRule" id="PRU01161"/>
    </source>
</evidence>
<sequence>MDDRQDIRFAVVMNGGVSLAVWMSGVAVELNRMVAASRGAAQAPGYRALLDLLQATATVDVIAGTSAGGINGGFLAVGVGVGGSLDGLGRLWADKGGLAQLLRDPLEARPASLLQGDNYFLPGLREAFDEVWQGCRQNTGNVPPEQSSVDLFLTGTLYAGRRTRFADDMGAEIDEVDHDAIFHFSNDGVCPAGDLRNRDTMVKLAVASRCTSSFPGAFEPHFVAVRDHRIVDDRDARWWDTDAGPATFDQSQYVVDGGILLNKPVRPALEAIYRKSAQRQVRRVLAYVAPLPGQRDDPTDGGRPPVPPAHEVVMNVLTRLRATDSVSRELTEIRRTNEAVRNQRATRARLVAAMTRQATSLACDPAVWQGYQEERRRIAARLIADLIIGGDDRDRDRWSAQELTEAIRRQPSPALTFVPADPDPAAALAQVDGHWAWGQTTVERLGTIALDVLRRAMAVAPVSDPALRAAIGKYRAALYEVLEQVWATQRELNAYWRDVGSSWPGRDRGTEALDNWMSDLLARWSSQARRDTQYRQARDIVDVLAEAGPHLLAVPAGADPELTALLEYLLRGPTLSGAPDAGGLAILRRALMLDIVHLALAGTLDQPEQEVELVQVSTVDSSLLTAVQAYHFGAFYRRSWRVNDWLRGRVDGATRVCQILLSPARLKQLGHTTDTAMAALRAVVTGEPGTAQHEFLSARWAADEAALRAELAYLDTPTAPLAGLPRCAAHVAARVQLEFLATELAWLAETLRHDEPTAAWLRHYEASIRAGEAPAPETTMRLLSTAEAIGRQRLSEQVRTDEFVKLTSQIGVVATNLLAGIPRTGTARAILRAVRGYALILWTSVSLATSPGRFGPRVVAFAVTVGSAAIALSLFAPNVPVFIVLLGVLLLLTGVATGALLTPRGRPIGRRLILPTVMVLLALGALIHHERDKIDTVLLMRSGVVVALILLGSYVGRVRPAKARTDEEVPS</sequence>
<keyword evidence="2" id="KW-0378">Hydrolase</keyword>
<evidence type="ECO:0000259" key="4">
    <source>
        <dbReference type="PROSITE" id="PS51635"/>
    </source>
</evidence>
<feature type="active site" description="Nucleophile" evidence="2">
    <location>
        <position position="66"/>
    </location>
</feature>
<dbReference type="Pfam" id="PF11856">
    <property type="entry name" value="DUF3376"/>
    <property type="match status" value="1"/>
</dbReference>
<proteinExistence type="predicted"/>
<dbReference type="InterPro" id="IPR002641">
    <property type="entry name" value="PNPLA_dom"/>
</dbReference>
<gene>
    <name evidence="5" type="ORF">ACTOB_003261</name>
</gene>
<evidence type="ECO:0000313" key="6">
    <source>
        <dbReference type="Proteomes" id="UP001240150"/>
    </source>
</evidence>
<keyword evidence="3" id="KW-0472">Membrane</keyword>
<feature type="transmembrane region" description="Helical" evidence="3">
    <location>
        <begin position="939"/>
        <end position="956"/>
    </location>
</feature>
<keyword evidence="1 2" id="KW-0443">Lipid metabolism</keyword>
<accession>A0ABY8WRI3</accession>
<keyword evidence="3" id="KW-1133">Transmembrane helix</keyword>
<dbReference type="NCBIfam" id="TIGR03607">
    <property type="entry name" value="patatin-like protein"/>
    <property type="match status" value="1"/>
</dbReference>
<dbReference type="InterPro" id="IPR016035">
    <property type="entry name" value="Acyl_Trfase/lysoPLipase"/>
</dbReference>
<dbReference type="EMBL" id="CP126980">
    <property type="protein sequence ID" value="WIM99601.1"/>
    <property type="molecule type" value="Genomic_DNA"/>
</dbReference>
<dbReference type="SUPFAM" id="SSF52151">
    <property type="entry name" value="FabD/lysophospholipase-like"/>
    <property type="match status" value="1"/>
</dbReference>
<feature type="transmembrane region" description="Helical" evidence="3">
    <location>
        <begin position="882"/>
        <end position="901"/>
    </location>
</feature>
<dbReference type="Proteomes" id="UP001240150">
    <property type="component" value="Chromosome"/>
</dbReference>
<feature type="domain" description="PNPLA" evidence="4">
    <location>
        <begin position="11"/>
        <end position="269"/>
    </location>
</feature>
<evidence type="ECO:0000313" key="5">
    <source>
        <dbReference type="EMBL" id="WIM99601.1"/>
    </source>
</evidence>
<keyword evidence="2" id="KW-0442">Lipid degradation</keyword>